<evidence type="ECO:0000313" key="2">
    <source>
        <dbReference type="Proteomes" id="UP000192596"/>
    </source>
</evidence>
<organism evidence="1 2">
    <name type="scientific">Cryoendolithus antarcticus</name>
    <dbReference type="NCBI Taxonomy" id="1507870"/>
    <lineage>
        <taxon>Eukaryota</taxon>
        <taxon>Fungi</taxon>
        <taxon>Dikarya</taxon>
        <taxon>Ascomycota</taxon>
        <taxon>Pezizomycotina</taxon>
        <taxon>Dothideomycetes</taxon>
        <taxon>Dothideomycetidae</taxon>
        <taxon>Cladosporiales</taxon>
        <taxon>Cladosporiaceae</taxon>
        <taxon>Cryoendolithus</taxon>
    </lineage>
</organism>
<gene>
    <name evidence="1" type="ORF">B0A48_14726</name>
</gene>
<evidence type="ECO:0000313" key="1">
    <source>
        <dbReference type="EMBL" id="OQN99584.1"/>
    </source>
</evidence>
<protein>
    <submittedName>
        <fullName evidence="1">Uncharacterized protein</fullName>
    </submittedName>
</protein>
<keyword evidence="2" id="KW-1185">Reference proteome</keyword>
<proteinExistence type="predicted"/>
<dbReference type="AlphaFoldDB" id="A0A1V8SK92"/>
<sequence length="133" mass="15097">MPDAIYHGELKSLQVMADTVSRASAVPEMRTVMNRLVHLRQLPNYKGIGWLAAEERTAYLLAATNTSRNKLLQLSKEVKRWQEARAGEDGRKDPDCWAGCTLRQDYSGFRGCQTAFRVAPPFRLDDSQRPSAW</sequence>
<name>A0A1V8SK92_9PEZI</name>
<dbReference type="Proteomes" id="UP000192596">
    <property type="component" value="Unassembled WGS sequence"/>
</dbReference>
<comment type="caution">
    <text evidence="1">The sequence shown here is derived from an EMBL/GenBank/DDBJ whole genome shotgun (WGS) entry which is preliminary data.</text>
</comment>
<dbReference type="EMBL" id="NAJO01000039">
    <property type="protein sequence ID" value="OQN99584.1"/>
    <property type="molecule type" value="Genomic_DNA"/>
</dbReference>
<accession>A0A1V8SK92</accession>
<dbReference type="InParanoid" id="A0A1V8SK92"/>
<reference evidence="2" key="1">
    <citation type="submission" date="2017-03" db="EMBL/GenBank/DDBJ databases">
        <title>Genomes of endolithic fungi from Antarctica.</title>
        <authorList>
            <person name="Coleine C."/>
            <person name="Masonjones S."/>
            <person name="Stajich J.E."/>
        </authorList>
    </citation>
    <scope>NUCLEOTIDE SEQUENCE [LARGE SCALE GENOMIC DNA]</scope>
    <source>
        <strain evidence="2">CCFEE 5527</strain>
    </source>
</reference>